<sequence>MEDKEILYMDHQDQTQAIIGRIVRQLFRLFTPSLLLMLLLGCVEELPLEELPDNDGAGLLVVEAVLTDQLKTQEVLLSRSSSRVDLETDTTFVPLLPTLRGERDSVDWEQGALIVLRGGDGSQYDFTEALPGQYLSNSQFALSQGVDYELEIATGGQNYRSDPLRIEGVATVANVRAERITNDFGVEGIQIYADAIPGSGATSRLRYTYEETYKIIAPRWNELEFELTNYDPCALPVITYDLELIRREVERQVCYNTRPSDRIIQPQATSGTTGSLTRQPIRFIPRDDFIITHRYSILVRQLVQSADAYGYYETLNNFSESQNLFSQIQPGALTANVSRTDGSDEIVLGYVEAANASEQRIFFDYADFFPGEAPPPFPFFCEDRSAPDAHRSRCASGMFGGGCPLSLVENIDLDLITFTGINGEGIGTCPGTYTFVPKVCGDCRTLGDNVVPDFWEE</sequence>
<reference evidence="1 2" key="1">
    <citation type="submission" date="2016-10" db="EMBL/GenBank/DDBJ databases">
        <authorList>
            <person name="de Groot N.N."/>
        </authorList>
    </citation>
    <scope>NUCLEOTIDE SEQUENCE [LARGE SCALE GENOMIC DNA]</scope>
    <source>
        <strain evidence="1 2">DSM 21019</strain>
    </source>
</reference>
<accession>A0A1I6H2X0</accession>
<organism evidence="1 2">
    <name type="scientific">Robiginitalea myxolifaciens</name>
    <dbReference type="NCBI Taxonomy" id="400055"/>
    <lineage>
        <taxon>Bacteria</taxon>
        <taxon>Pseudomonadati</taxon>
        <taxon>Bacteroidota</taxon>
        <taxon>Flavobacteriia</taxon>
        <taxon>Flavobacteriales</taxon>
        <taxon>Flavobacteriaceae</taxon>
        <taxon>Robiginitalea</taxon>
    </lineage>
</organism>
<evidence type="ECO:0000313" key="2">
    <source>
        <dbReference type="Proteomes" id="UP000199534"/>
    </source>
</evidence>
<evidence type="ECO:0000313" key="1">
    <source>
        <dbReference type="EMBL" id="SFR48826.1"/>
    </source>
</evidence>
<protein>
    <recommendedName>
        <fullName evidence="3">DUF4249 domain-containing protein</fullName>
    </recommendedName>
</protein>
<dbReference type="EMBL" id="FOYQ01000002">
    <property type="protein sequence ID" value="SFR48826.1"/>
    <property type="molecule type" value="Genomic_DNA"/>
</dbReference>
<dbReference type="InterPro" id="IPR025345">
    <property type="entry name" value="DUF4249"/>
</dbReference>
<dbReference type="Pfam" id="PF14054">
    <property type="entry name" value="DUF4249"/>
    <property type="match status" value="1"/>
</dbReference>
<dbReference type="STRING" id="400055.SAMN04490243_2171"/>
<gene>
    <name evidence="1" type="ORF">SAMN04490243_2171</name>
</gene>
<dbReference type="RefSeq" id="WP_245759809.1">
    <property type="nucleotide sequence ID" value="NZ_FOYQ01000002.1"/>
</dbReference>
<dbReference type="Proteomes" id="UP000199534">
    <property type="component" value="Unassembled WGS sequence"/>
</dbReference>
<evidence type="ECO:0008006" key="3">
    <source>
        <dbReference type="Google" id="ProtNLM"/>
    </source>
</evidence>
<keyword evidence="2" id="KW-1185">Reference proteome</keyword>
<dbReference type="AlphaFoldDB" id="A0A1I6H2X0"/>
<proteinExistence type="predicted"/>
<name>A0A1I6H2X0_9FLAO</name>